<proteinExistence type="predicted"/>
<dbReference type="EMBL" id="MU970163">
    <property type="protein sequence ID" value="KAK9319780.1"/>
    <property type="molecule type" value="Genomic_DNA"/>
</dbReference>
<gene>
    <name evidence="1" type="ORF">V1517DRAFT_31319</name>
</gene>
<evidence type="ECO:0000313" key="2">
    <source>
        <dbReference type="Proteomes" id="UP001489719"/>
    </source>
</evidence>
<keyword evidence="2" id="KW-1185">Reference proteome</keyword>
<evidence type="ECO:0000313" key="1">
    <source>
        <dbReference type="EMBL" id="KAK9319780.1"/>
    </source>
</evidence>
<comment type="caution">
    <text evidence="1">The sequence shown here is derived from an EMBL/GenBank/DDBJ whole genome shotgun (WGS) entry which is preliminary data.</text>
</comment>
<organism evidence="1 2">
    <name type="scientific">Lipomyces orientalis</name>
    <dbReference type="NCBI Taxonomy" id="1233043"/>
    <lineage>
        <taxon>Eukaryota</taxon>
        <taxon>Fungi</taxon>
        <taxon>Dikarya</taxon>
        <taxon>Ascomycota</taxon>
        <taxon>Saccharomycotina</taxon>
        <taxon>Lipomycetes</taxon>
        <taxon>Lipomycetales</taxon>
        <taxon>Lipomycetaceae</taxon>
        <taxon>Lipomyces</taxon>
    </lineage>
</organism>
<protein>
    <submittedName>
        <fullName evidence="1">Uncharacterized protein</fullName>
    </submittedName>
</protein>
<accession>A0ACC3TFN7</accession>
<sequence length="111" mass="12581">MPSPEYEAASRAFYDCIRDEILAMNLEHEVEPLGSTTVQIGNWKKEADECWALSTQNTQIKAVLEIGLSESSRRLALDARGWLETDHYQMLGTMCSTILYYHSSITCIGLY</sequence>
<name>A0ACC3TFN7_9ASCO</name>
<reference evidence="2" key="1">
    <citation type="journal article" date="2024" name="Front. Bioeng. Biotechnol.">
        <title>Genome-scale model development and genomic sequencing of the oleaginous clade Lipomyces.</title>
        <authorList>
            <person name="Czajka J.J."/>
            <person name="Han Y."/>
            <person name="Kim J."/>
            <person name="Mondo S.J."/>
            <person name="Hofstad B.A."/>
            <person name="Robles A."/>
            <person name="Haridas S."/>
            <person name="Riley R."/>
            <person name="LaButti K."/>
            <person name="Pangilinan J."/>
            <person name="Andreopoulos W."/>
            <person name="Lipzen A."/>
            <person name="Yan J."/>
            <person name="Wang M."/>
            <person name="Ng V."/>
            <person name="Grigoriev I.V."/>
            <person name="Spatafora J.W."/>
            <person name="Magnuson J.K."/>
            <person name="Baker S.E."/>
            <person name="Pomraning K.R."/>
        </authorList>
    </citation>
    <scope>NUCLEOTIDE SEQUENCE [LARGE SCALE GENOMIC DNA]</scope>
    <source>
        <strain evidence="2">CBS 10300</strain>
    </source>
</reference>
<dbReference type="Proteomes" id="UP001489719">
    <property type="component" value="Unassembled WGS sequence"/>
</dbReference>